<dbReference type="AlphaFoldDB" id="A0AAN8Y2S5"/>
<accession>A0AAN8Y2S5</accession>
<sequence>MGFRFRKGENKVLKSVENPRQPRQELNAQAIAEVEATIVKAEAIIVMAKRVVTMVEEALLFVETETVLNPPTYR</sequence>
<dbReference type="Proteomes" id="UP001371456">
    <property type="component" value="Unassembled WGS sequence"/>
</dbReference>
<dbReference type="EMBL" id="JBANQN010000010">
    <property type="protein sequence ID" value="KAK6777535.1"/>
    <property type="molecule type" value="Genomic_DNA"/>
</dbReference>
<evidence type="ECO:0000313" key="2">
    <source>
        <dbReference type="Proteomes" id="UP001371456"/>
    </source>
</evidence>
<protein>
    <submittedName>
        <fullName evidence="1">Uncharacterized protein</fullName>
    </submittedName>
</protein>
<reference evidence="1 2" key="1">
    <citation type="submission" date="2024-02" db="EMBL/GenBank/DDBJ databases">
        <title>de novo genome assembly of Solanum bulbocastanum strain 11H21.</title>
        <authorList>
            <person name="Hosaka A.J."/>
        </authorList>
    </citation>
    <scope>NUCLEOTIDE SEQUENCE [LARGE SCALE GENOMIC DNA]</scope>
    <source>
        <tissue evidence="1">Young leaves</tissue>
    </source>
</reference>
<gene>
    <name evidence="1" type="ORF">RDI58_024252</name>
</gene>
<organism evidence="1 2">
    <name type="scientific">Solanum bulbocastanum</name>
    <name type="common">Wild potato</name>
    <dbReference type="NCBI Taxonomy" id="147425"/>
    <lineage>
        <taxon>Eukaryota</taxon>
        <taxon>Viridiplantae</taxon>
        <taxon>Streptophyta</taxon>
        <taxon>Embryophyta</taxon>
        <taxon>Tracheophyta</taxon>
        <taxon>Spermatophyta</taxon>
        <taxon>Magnoliopsida</taxon>
        <taxon>eudicotyledons</taxon>
        <taxon>Gunneridae</taxon>
        <taxon>Pentapetalae</taxon>
        <taxon>asterids</taxon>
        <taxon>lamiids</taxon>
        <taxon>Solanales</taxon>
        <taxon>Solanaceae</taxon>
        <taxon>Solanoideae</taxon>
        <taxon>Solaneae</taxon>
        <taxon>Solanum</taxon>
    </lineage>
</organism>
<proteinExistence type="predicted"/>
<comment type="caution">
    <text evidence="1">The sequence shown here is derived from an EMBL/GenBank/DDBJ whole genome shotgun (WGS) entry which is preliminary data.</text>
</comment>
<evidence type="ECO:0000313" key="1">
    <source>
        <dbReference type="EMBL" id="KAK6777535.1"/>
    </source>
</evidence>
<keyword evidence="2" id="KW-1185">Reference proteome</keyword>
<name>A0AAN8Y2S5_SOLBU</name>